<dbReference type="EMBL" id="BABT02000229">
    <property type="protein sequence ID" value="GAA99700.1"/>
    <property type="molecule type" value="Genomic_DNA"/>
</dbReference>
<proteinExistence type="inferred from homology"/>
<reference evidence="3 4" key="2">
    <citation type="journal article" date="2012" name="Open Biol.">
        <title>Characteristics of nucleosomes and linker DNA regions on the genome of the basidiomycete Mixia osmundae revealed by mono- and dinucleosome mapping.</title>
        <authorList>
            <person name="Nishida H."/>
            <person name="Kondo S."/>
            <person name="Matsumoto T."/>
            <person name="Suzuki Y."/>
            <person name="Yoshikawa H."/>
            <person name="Taylor T.D."/>
            <person name="Sugiyama J."/>
        </authorList>
    </citation>
    <scope>NUCLEOTIDE SEQUENCE [LARGE SCALE GENOMIC DNA]</scope>
    <source>
        <strain evidence="4">CBS 9802 / IAM 14324 / JCM 22182 / KY 12970</strain>
    </source>
</reference>
<dbReference type="InParanoid" id="G7EA40"/>
<keyword evidence="4" id="KW-1185">Reference proteome</keyword>
<comment type="similarity">
    <text evidence="1">Belongs to the glycosyltransferase 47 family.</text>
</comment>
<dbReference type="STRING" id="764103.G7EA40"/>
<dbReference type="Pfam" id="PF03016">
    <property type="entry name" value="Exostosin_GT47"/>
    <property type="match status" value="2"/>
</dbReference>
<accession>G7EA40</accession>
<evidence type="ECO:0000256" key="1">
    <source>
        <dbReference type="ARBA" id="ARBA00010271"/>
    </source>
</evidence>
<dbReference type="OrthoDB" id="1924787at2759"/>
<dbReference type="PANTHER" id="PTHR11062:SF281">
    <property type="entry name" value="EXOSTOSIN-LIKE 2"/>
    <property type="match status" value="1"/>
</dbReference>
<dbReference type="Proteomes" id="UP000009131">
    <property type="component" value="Unassembled WGS sequence"/>
</dbReference>
<reference evidence="3 4" key="1">
    <citation type="journal article" date="2011" name="J. Gen. Appl. Microbiol.">
        <title>Draft genome sequencing of the enigmatic basidiomycete Mixia osmundae.</title>
        <authorList>
            <person name="Nishida H."/>
            <person name="Nagatsuka Y."/>
            <person name="Sugiyama J."/>
        </authorList>
    </citation>
    <scope>NUCLEOTIDE SEQUENCE [LARGE SCALE GENOMIC DNA]</scope>
    <source>
        <strain evidence="4">CBS 9802 / IAM 14324 / JCM 22182 / KY 12970</strain>
    </source>
</reference>
<gene>
    <name evidence="3" type="primary">Mo06404</name>
    <name evidence="3" type="ORF">E5Q_06404</name>
</gene>
<evidence type="ECO:0000313" key="4">
    <source>
        <dbReference type="Proteomes" id="UP000009131"/>
    </source>
</evidence>
<feature type="domain" description="Exostosin GT47" evidence="2">
    <location>
        <begin position="281"/>
        <end position="406"/>
    </location>
</feature>
<comment type="caution">
    <text evidence="3">The sequence shown here is derived from an EMBL/GenBank/DDBJ whole genome shotgun (WGS) entry which is preliminary data.</text>
</comment>
<dbReference type="OMA" id="CQPKIYV"/>
<evidence type="ECO:0000313" key="3">
    <source>
        <dbReference type="EMBL" id="GAA99700.1"/>
    </source>
</evidence>
<dbReference type="eggNOG" id="KOG1021">
    <property type="taxonomic scope" value="Eukaryota"/>
</dbReference>
<dbReference type="HOGENOM" id="CLU_655661_0_0_1"/>
<protein>
    <recommendedName>
        <fullName evidence="2">Exostosin GT47 domain-containing protein</fullName>
    </recommendedName>
</protein>
<organism evidence="3 4">
    <name type="scientific">Mixia osmundae (strain CBS 9802 / IAM 14324 / JCM 22182 / KY 12970)</name>
    <dbReference type="NCBI Taxonomy" id="764103"/>
    <lineage>
        <taxon>Eukaryota</taxon>
        <taxon>Fungi</taxon>
        <taxon>Dikarya</taxon>
        <taxon>Basidiomycota</taxon>
        <taxon>Pucciniomycotina</taxon>
        <taxon>Mixiomycetes</taxon>
        <taxon>Mixiales</taxon>
        <taxon>Mixiaceae</taxon>
        <taxon>Mixia</taxon>
    </lineage>
</organism>
<sequence>MKRRKRSSVFTPAKVSLVCAVTCTLVYLRISRSSHAQSSTAHSLSLPLSPPSFPPLPALQDPCKKWPQDPQTACNNCSLKIYVYDLPEHLRLGRAQEDKCRWSAYSSELHLTHMLASTPAARYVTHDPSEANFFLVPLFPACYLFHCWDTAGWNRDLRCNVDEKLIQPAMAYIQSQPSWQRHSGRDHVMFHPMDFGDTYYSTDSRVMMRQMSYFVTNGDARTNGTIYRPRKDVVIPSATYLLHSYRYHPRDYLDEHGHPLSQMPKRPKDGTAVSDHVNIYEPTRARKWFASKRDPTGRTILAYFRGLGADVQPDDEYSLGVRSLFYGRKGSHDGFASLPGFDVSVESENAEYAVELAHARYGLTPPGHTLDSTRIWEYLAFGVVPVIIGADGLVLPFAQHLPWSEMTRASLWRNTNANGS</sequence>
<dbReference type="RefSeq" id="XP_014566178.1">
    <property type="nucleotide sequence ID" value="XM_014710692.1"/>
</dbReference>
<dbReference type="InterPro" id="IPR004263">
    <property type="entry name" value="Exostosin"/>
</dbReference>
<dbReference type="GO" id="GO:0016757">
    <property type="term" value="F:glycosyltransferase activity"/>
    <property type="evidence" value="ECO:0007669"/>
    <property type="project" value="InterPro"/>
</dbReference>
<feature type="domain" description="Exostosin GT47" evidence="2">
    <location>
        <begin position="78"/>
        <end position="243"/>
    </location>
</feature>
<evidence type="ECO:0000259" key="2">
    <source>
        <dbReference type="Pfam" id="PF03016"/>
    </source>
</evidence>
<name>G7EA40_MIXOS</name>
<dbReference type="PANTHER" id="PTHR11062">
    <property type="entry name" value="EXOSTOSIN HEPARAN SULFATE GLYCOSYLTRANSFERASE -RELATED"/>
    <property type="match status" value="1"/>
</dbReference>
<dbReference type="InterPro" id="IPR040911">
    <property type="entry name" value="Exostosin_GT47"/>
</dbReference>
<dbReference type="AlphaFoldDB" id="G7EA40"/>